<keyword evidence="12" id="KW-0496">Mitochondrion</keyword>
<dbReference type="InterPro" id="IPR024791">
    <property type="entry name" value="Cyt_c/ubiquinol_Oxase_su3"/>
</dbReference>
<keyword evidence="5 10" id="KW-0812">Transmembrane</keyword>
<evidence type="ECO:0000256" key="7">
    <source>
        <dbReference type="ARBA" id="ARBA00022989"/>
    </source>
</evidence>
<name>M4QAC1_RECAM</name>
<reference evidence="12" key="1">
    <citation type="journal article" date="2013" name="Genome Biol. Evol.">
        <title>Strikingly bacteria-like and gene-rich mitochondrial genomes throughout jakobid protists.</title>
        <authorList>
            <person name="Burger G."/>
            <person name="Gray M.W."/>
            <person name="Forget L."/>
            <person name="Lang B.F."/>
        </authorList>
    </citation>
    <scope>NUCLEOTIDE SEQUENCE</scope>
    <source>
        <strain evidence="12">ATCC 50633</strain>
    </source>
</reference>
<dbReference type="GO" id="GO:0006123">
    <property type="term" value="P:mitochondrial electron transport, cytochrome c to oxygen"/>
    <property type="evidence" value="ECO:0007669"/>
    <property type="project" value="UniProtKB-ARBA"/>
</dbReference>
<keyword evidence="8 10" id="KW-0472">Membrane</keyword>
<organism evidence="12">
    <name type="scientific">Reclinomonas americana ATCC 50633</name>
    <dbReference type="NCBI Taxonomy" id="1295593"/>
    <lineage>
        <taxon>Eukaryota</taxon>
        <taxon>Discoba</taxon>
        <taxon>Jakobida</taxon>
        <taxon>Histionina</taxon>
        <taxon>Histionidae</taxon>
        <taxon>Reclinomonas</taxon>
    </lineage>
</organism>
<comment type="similarity">
    <text evidence="2">Belongs to the cytochrome c oxidase subunit 3 family.</text>
</comment>
<dbReference type="Pfam" id="PF00510">
    <property type="entry name" value="COX3"/>
    <property type="match status" value="1"/>
</dbReference>
<feature type="transmembrane region" description="Helical" evidence="10">
    <location>
        <begin position="245"/>
        <end position="265"/>
    </location>
</feature>
<protein>
    <recommendedName>
        <fullName evidence="4">Cytochrome c oxidase subunit 3</fullName>
        <ecNumber evidence="3">7.1.1.9</ecNumber>
    </recommendedName>
    <alternativeName>
        <fullName evidence="9">Cytochrome c oxidase polypeptide III</fullName>
    </alternativeName>
</protein>
<proteinExistence type="inferred from homology"/>
<dbReference type="Gene3D" id="1.10.287.70">
    <property type="match status" value="1"/>
</dbReference>
<keyword evidence="6" id="KW-1278">Translocase</keyword>
<accession>M4QAC1</accession>
<dbReference type="GO" id="GO:0016491">
    <property type="term" value="F:oxidoreductase activity"/>
    <property type="evidence" value="ECO:0007669"/>
    <property type="project" value="UniProtKB-KW"/>
</dbReference>
<evidence type="ECO:0000256" key="9">
    <source>
        <dbReference type="ARBA" id="ARBA00031625"/>
    </source>
</evidence>
<feature type="transmembrane region" description="Helical" evidence="10">
    <location>
        <begin position="136"/>
        <end position="153"/>
    </location>
</feature>
<feature type="transmembrane region" description="Helical" evidence="10">
    <location>
        <begin position="45"/>
        <end position="63"/>
    </location>
</feature>
<dbReference type="PANTHER" id="PTHR11403:SF7">
    <property type="entry name" value="CYTOCHROME C OXIDASE SUBUNIT 3"/>
    <property type="match status" value="1"/>
</dbReference>
<evidence type="ECO:0000256" key="1">
    <source>
        <dbReference type="ARBA" id="ARBA00004141"/>
    </source>
</evidence>
<evidence type="ECO:0000256" key="8">
    <source>
        <dbReference type="ARBA" id="ARBA00023136"/>
    </source>
</evidence>
<dbReference type="InterPro" id="IPR013833">
    <property type="entry name" value="Cyt_c_oxidase_su3_a-hlx"/>
</dbReference>
<evidence type="ECO:0000256" key="2">
    <source>
        <dbReference type="ARBA" id="ARBA00010581"/>
    </source>
</evidence>
<sequence length="267" mass="30360">MSQTFVKKHPYHIVDPSPWPLLVSLGTLCSTFGGVMYFHSYSNGGYIVSLGLITILFSLFVWCRDIVREGTFQGQHTLAVQNGLRIGMILFIISEVMFFVSFFWAFFHSSLSPAIEIGAVWPPQGIEVLNAWDVPFLNTVILLMSGATVTWSHHAMIHGNRTQSILGLVFTIILAVNFTGLQVMEYREATFSIADGIYGSTFYMATGFHGFHVIVGTCMLTVCLIREYKYHFTTTHHFGFEASAWYWHFVDVVWLFLFTTIYWWGGN</sequence>
<evidence type="ECO:0000256" key="6">
    <source>
        <dbReference type="ARBA" id="ARBA00022967"/>
    </source>
</evidence>
<dbReference type="CDD" id="cd01665">
    <property type="entry name" value="Cyt_c_Oxidase_III"/>
    <property type="match status" value="1"/>
</dbReference>
<dbReference type="GO" id="GO:0045277">
    <property type="term" value="C:respiratory chain complex IV"/>
    <property type="evidence" value="ECO:0007669"/>
    <property type="project" value="UniProtKB-ARBA"/>
</dbReference>
<comment type="subcellular location">
    <subcellularLocation>
        <location evidence="1">Membrane</location>
        <topology evidence="1">Multi-pass membrane protein</topology>
    </subcellularLocation>
</comment>
<evidence type="ECO:0000256" key="5">
    <source>
        <dbReference type="ARBA" id="ARBA00022692"/>
    </source>
</evidence>
<dbReference type="EC" id="7.1.1.9" evidence="3"/>
<dbReference type="SUPFAM" id="SSF81452">
    <property type="entry name" value="Cytochrome c oxidase subunit III-like"/>
    <property type="match status" value="1"/>
</dbReference>
<evidence type="ECO:0000313" key="12">
    <source>
        <dbReference type="EMBL" id="AGH24266.1"/>
    </source>
</evidence>
<keyword evidence="12" id="KW-0560">Oxidoreductase</keyword>
<gene>
    <name evidence="12" type="primary">cox3</name>
</gene>
<evidence type="ECO:0000256" key="4">
    <source>
        <dbReference type="ARBA" id="ARBA00015944"/>
    </source>
</evidence>
<feature type="transmembrane region" description="Helical" evidence="10">
    <location>
        <begin position="203"/>
        <end position="225"/>
    </location>
</feature>
<dbReference type="PANTHER" id="PTHR11403">
    <property type="entry name" value="CYTOCHROME C OXIDASE SUBUNIT III"/>
    <property type="match status" value="1"/>
</dbReference>
<geneLocation type="mitochondrion" evidence="12"/>
<feature type="transmembrane region" description="Helical" evidence="10">
    <location>
        <begin position="21"/>
        <end position="39"/>
    </location>
</feature>
<dbReference type="InterPro" id="IPR033945">
    <property type="entry name" value="Cyt_c_oxase_su3_dom"/>
</dbReference>
<dbReference type="InterPro" id="IPR000298">
    <property type="entry name" value="Cyt_c_oxidase-like_su3"/>
</dbReference>
<dbReference type="GO" id="GO:0031090">
    <property type="term" value="C:organelle membrane"/>
    <property type="evidence" value="ECO:0007669"/>
    <property type="project" value="UniProtKB-ARBA"/>
</dbReference>
<dbReference type="GO" id="GO:0004129">
    <property type="term" value="F:cytochrome-c oxidase activity"/>
    <property type="evidence" value="ECO:0007669"/>
    <property type="project" value="UniProtKB-EC"/>
</dbReference>
<evidence type="ECO:0000259" key="11">
    <source>
        <dbReference type="Pfam" id="PF00510"/>
    </source>
</evidence>
<dbReference type="InterPro" id="IPR035973">
    <property type="entry name" value="Cyt_c_oxidase_su3-like_sf"/>
</dbReference>
<dbReference type="GO" id="GO:0005739">
    <property type="term" value="C:mitochondrion"/>
    <property type="evidence" value="ECO:0007669"/>
    <property type="project" value="TreeGrafter"/>
</dbReference>
<dbReference type="EMBL" id="KC353356">
    <property type="protein sequence ID" value="AGH24266.1"/>
    <property type="molecule type" value="Genomic_DNA"/>
</dbReference>
<dbReference type="FunFam" id="1.20.120.80:FF:000002">
    <property type="entry name" value="Cytochrome c oxidase subunit 3"/>
    <property type="match status" value="1"/>
</dbReference>
<dbReference type="Gene3D" id="1.20.120.80">
    <property type="entry name" value="Cytochrome c oxidase, subunit III, four-helix bundle"/>
    <property type="match status" value="1"/>
</dbReference>
<evidence type="ECO:0000256" key="3">
    <source>
        <dbReference type="ARBA" id="ARBA00012949"/>
    </source>
</evidence>
<feature type="domain" description="Heme-copper oxidase subunit III family profile" evidence="11">
    <location>
        <begin position="9"/>
        <end position="265"/>
    </location>
</feature>
<dbReference type="AlphaFoldDB" id="M4QAC1"/>
<feature type="transmembrane region" description="Helical" evidence="10">
    <location>
        <begin position="84"/>
        <end position="107"/>
    </location>
</feature>
<dbReference type="GO" id="GO:0031967">
    <property type="term" value="C:organelle envelope"/>
    <property type="evidence" value="ECO:0007669"/>
    <property type="project" value="UniProtKB-ARBA"/>
</dbReference>
<feature type="transmembrane region" description="Helical" evidence="10">
    <location>
        <begin position="165"/>
        <end position="183"/>
    </location>
</feature>
<evidence type="ECO:0000256" key="10">
    <source>
        <dbReference type="SAM" id="Phobius"/>
    </source>
</evidence>
<dbReference type="FunFam" id="1.10.287.70:FF:000082">
    <property type="entry name" value="Cytochrome c oxidase subunit 3"/>
    <property type="match status" value="1"/>
</dbReference>
<keyword evidence="7 10" id="KW-1133">Transmembrane helix</keyword>